<organism evidence="5 6">
    <name type="scientific">Mesotoga infera</name>
    <dbReference type="NCBI Taxonomy" id="1236046"/>
    <lineage>
        <taxon>Bacteria</taxon>
        <taxon>Thermotogati</taxon>
        <taxon>Thermotogota</taxon>
        <taxon>Thermotogae</taxon>
        <taxon>Kosmotogales</taxon>
        <taxon>Kosmotogaceae</taxon>
        <taxon>Mesotoga</taxon>
    </lineage>
</organism>
<dbReference type="CDD" id="cd01675">
    <property type="entry name" value="RNR_III"/>
    <property type="match status" value="1"/>
</dbReference>
<evidence type="ECO:0000256" key="1">
    <source>
        <dbReference type="ARBA" id="ARBA00022741"/>
    </source>
</evidence>
<dbReference type="AlphaFoldDB" id="A0A7Z7LCX3"/>
<dbReference type="SUPFAM" id="SSF51998">
    <property type="entry name" value="PFL-like glycyl radical enzymes"/>
    <property type="match status" value="1"/>
</dbReference>
<evidence type="ECO:0000259" key="4">
    <source>
        <dbReference type="PROSITE" id="PS51161"/>
    </source>
</evidence>
<feature type="domain" description="ATP-cone" evidence="4">
    <location>
        <begin position="2"/>
        <end position="95"/>
    </location>
</feature>
<dbReference type="PANTHER" id="PTHR21075">
    <property type="entry name" value="ANAEROBIC RIBONUCLEOSIDE-TRIPHOSPHATE REDUCTASE"/>
    <property type="match status" value="1"/>
</dbReference>
<dbReference type="RefSeq" id="WP_169698167.1">
    <property type="nucleotide sequence ID" value="NZ_LS974202.1"/>
</dbReference>
<keyword evidence="6" id="KW-1185">Reference proteome</keyword>
<dbReference type="Pfam" id="PF13597">
    <property type="entry name" value="NRDD"/>
    <property type="match status" value="1"/>
</dbReference>
<evidence type="ECO:0000256" key="3">
    <source>
        <dbReference type="PROSITE-ProRule" id="PRU00492"/>
    </source>
</evidence>
<dbReference type="InterPro" id="IPR005144">
    <property type="entry name" value="ATP-cone_dom"/>
</dbReference>
<dbReference type="PANTHER" id="PTHR21075:SF0">
    <property type="entry name" value="ANAEROBIC RIBONUCLEOSIDE-TRIPHOSPHATE REDUCTASE"/>
    <property type="match status" value="1"/>
</dbReference>
<dbReference type="GO" id="GO:0006260">
    <property type="term" value="P:DNA replication"/>
    <property type="evidence" value="ECO:0007669"/>
    <property type="project" value="InterPro"/>
</dbReference>
<keyword evidence="1 3" id="KW-0547">Nucleotide-binding</keyword>
<dbReference type="GO" id="GO:0008998">
    <property type="term" value="F:ribonucleoside-triphosphate reductase (thioredoxin) activity"/>
    <property type="evidence" value="ECO:0007669"/>
    <property type="project" value="InterPro"/>
</dbReference>
<dbReference type="InterPro" id="IPR012833">
    <property type="entry name" value="NrdD"/>
</dbReference>
<dbReference type="GO" id="GO:0031250">
    <property type="term" value="C:anaerobic ribonucleoside-triphosphate reductase complex"/>
    <property type="evidence" value="ECO:0007669"/>
    <property type="project" value="TreeGrafter"/>
</dbReference>
<dbReference type="NCBIfam" id="NF006126">
    <property type="entry name" value="PRK08270.1"/>
    <property type="match status" value="1"/>
</dbReference>
<accession>A0A7Z7LCX3</accession>
<dbReference type="NCBIfam" id="TIGR02487">
    <property type="entry name" value="NrdD"/>
    <property type="match status" value="1"/>
</dbReference>
<dbReference type="Pfam" id="PF03477">
    <property type="entry name" value="ATP-cone"/>
    <property type="match status" value="1"/>
</dbReference>
<protein>
    <submittedName>
        <fullName evidence="5">Anaerobic ribonucleoside-triphosphate reductase</fullName>
    </submittedName>
</protein>
<proteinExistence type="predicted"/>
<dbReference type="EMBL" id="LS974202">
    <property type="protein sequence ID" value="SSC11722.1"/>
    <property type="molecule type" value="Genomic_DNA"/>
</dbReference>
<evidence type="ECO:0000313" key="6">
    <source>
        <dbReference type="Proteomes" id="UP000250796"/>
    </source>
</evidence>
<evidence type="ECO:0000256" key="2">
    <source>
        <dbReference type="ARBA" id="ARBA00022840"/>
    </source>
</evidence>
<sequence>MLNVRKRNGSIVEFDLDKIINAMKKAFDATLTHYNEDILERVALRVVADFQPRVSDNLVDIEDIQDSVERTLENLGFTEVAKAYILYRTHREKLRELKSSMLDFSETVNSYLNMLDWRVRENSTVTYSIGGLILHNSGTVTANYWLREMYDPQIGNAHREGDIHIHDLSMLSGYCAGWSLRQLIEEGLGGVRGKVSSSPAKHLSTLVNQMVNFLGILQNEWAGAQAFSSFDTYLAPFVKIDNLSLKEVKQNIQSFVFGVNTPSRWGTQAPFTNITLDWVVPKKMRDEPAIVGGKRLDFTYGDCQEEMDMINRAFLEILDEGDANGRGFQYPIPTYNITKDFNWENENAKLLFEITSKYGTPYFQNFINSDLDPDDVRSMCCRLQLDKRELKRRGGGLFGSDEFTGSIGVVTINLPRIAYLSKNETEFLERLARVMELASRSLEVKRSVVEKLNGEGLYPYTRRYLKNFDNHFSTIGLVGMNEACLNARWIGKSIAENEGYNFSLRVLDFMRNKIMTFQETTGHLYNLEATPAESTSYRLAKIDKKKFPQIITAGKDSPYYTNSSHLPVDFTSDIFSALDLQENLQQKYTGGTVFHAFLGEKISDWQTTRELVRKIAGNYRIPYFTLSPTYSVCQTHGYLSGEQYACPKCGAATEVYSRITGYYRPVQNWNIGKQEEFKRRKVYQIRRESIDELCRLGKSEPGRLSRESSPDGIYLKL</sequence>
<reference evidence="5 6" key="1">
    <citation type="submission" date="2017-01" db="EMBL/GenBank/DDBJ databases">
        <authorList>
            <person name="Erauso G."/>
        </authorList>
    </citation>
    <scope>NUCLEOTIDE SEQUENCE [LARGE SCALE GENOMIC DNA]</scope>
    <source>
        <strain evidence="5">MESINF1</strain>
    </source>
</reference>
<dbReference type="GO" id="GO:0009265">
    <property type="term" value="P:2'-deoxyribonucleotide biosynthetic process"/>
    <property type="evidence" value="ECO:0007669"/>
    <property type="project" value="TreeGrafter"/>
</dbReference>
<dbReference type="Proteomes" id="UP000250796">
    <property type="component" value="Chromosome MESINF"/>
</dbReference>
<dbReference type="KEGG" id="minf:MESINF_0273"/>
<dbReference type="GO" id="GO:0004748">
    <property type="term" value="F:ribonucleoside-diphosphate reductase activity, thioredoxin disulfide as acceptor"/>
    <property type="evidence" value="ECO:0007669"/>
    <property type="project" value="TreeGrafter"/>
</dbReference>
<dbReference type="GO" id="GO:0005524">
    <property type="term" value="F:ATP binding"/>
    <property type="evidence" value="ECO:0007669"/>
    <property type="project" value="UniProtKB-UniRule"/>
</dbReference>
<dbReference type="PROSITE" id="PS51161">
    <property type="entry name" value="ATP_CONE"/>
    <property type="match status" value="1"/>
</dbReference>
<keyword evidence="2 3" id="KW-0067">ATP-binding</keyword>
<name>A0A7Z7LCX3_9BACT</name>
<gene>
    <name evidence="5" type="ORF">MESINF_0273</name>
</gene>
<evidence type="ECO:0000313" key="5">
    <source>
        <dbReference type="EMBL" id="SSC11722.1"/>
    </source>
</evidence>
<dbReference type="Gene3D" id="3.20.70.20">
    <property type="match status" value="1"/>
</dbReference>